<dbReference type="PANTHER" id="PTHR43792:SF8">
    <property type="entry name" value="[RIBOSOMAL PROTEIN US5]-ALANINE N-ACETYLTRANSFERASE"/>
    <property type="match status" value="1"/>
</dbReference>
<evidence type="ECO:0000313" key="5">
    <source>
        <dbReference type="EMBL" id="MBA5761605.1"/>
    </source>
</evidence>
<reference evidence="5 6" key="1">
    <citation type="submission" date="2020-07" db="EMBL/GenBank/DDBJ databases">
        <title>Vibrio marinisediminis sp. nov., isolated from marine sediment.</title>
        <authorList>
            <person name="Ji X."/>
        </authorList>
    </citation>
    <scope>NUCLEOTIDE SEQUENCE [LARGE SCALE GENOMIC DNA]</scope>
    <source>
        <strain evidence="5 6">404</strain>
    </source>
</reference>
<dbReference type="PANTHER" id="PTHR43792">
    <property type="entry name" value="GNAT FAMILY, PUTATIVE (AFU_ORTHOLOGUE AFUA_3G00765)-RELATED-RELATED"/>
    <property type="match status" value="1"/>
</dbReference>
<dbReference type="GO" id="GO:0005737">
    <property type="term" value="C:cytoplasm"/>
    <property type="evidence" value="ECO:0007669"/>
    <property type="project" value="TreeGrafter"/>
</dbReference>
<dbReference type="InterPro" id="IPR051531">
    <property type="entry name" value="N-acetyltransferase"/>
</dbReference>
<evidence type="ECO:0000256" key="3">
    <source>
        <dbReference type="ARBA" id="ARBA00038502"/>
    </source>
</evidence>
<dbReference type="PROSITE" id="PS51186">
    <property type="entry name" value="GNAT"/>
    <property type="match status" value="1"/>
</dbReference>
<dbReference type="InterPro" id="IPR016181">
    <property type="entry name" value="Acyl_CoA_acyltransferase"/>
</dbReference>
<comment type="caution">
    <text evidence="5">The sequence shown here is derived from an EMBL/GenBank/DDBJ whole genome shotgun (WGS) entry which is preliminary data.</text>
</comment>
<protein>
    <submittedName>
        <fullName evidence="5">Ribosomal protein S5-alanine N-acetyltransferase</fullName>
    </submittedName>
</protein>
<keyword evidence="2" id="KW-0012">Acyltransferase</keyword>
<dbReference type="GO" id="GO:0008999">
    <property type="term" value="F:protein-N-terminal-alanine acetyltransferase activity"/>
    <property type="evidence" value="ECO:0007669"/>
    <property type="project" value="TreeGrafter"/>
</dbReference>
<organism evidence="5 6">
    <name type="scientific">Vibrio marinisediminis</name>
    <dbReference type="NCBI Taxonomy" id="2758441"/>
    <lineage>
        <taxon>Bacteria</taxon>
        <taxon>Pseudomonadati</taxon>
        <taxon>Pseudomonadota</taxon>
        <taxon>Gammaproteobacteria</taxon>
        <taxon>Vibrionales</taxon>
        <taxon>Vibrionaceae</taxon>
        <taxon>Vibrio</taxon>
    </lineage>
</organism>
<sequence length="193" mass="22302">MTPVSTPQKVYEVEGDIVVRMAEPTDAYMIRQYFITNRDYLKEWEPKREDEFFTLSGWTQRLIKLSELHKHAIGYYLLVIDKPSGEMLGTISFSNLTRFPFYACNVGYSLSENAQGRGVMTCALKLAVNYMFTIQNMHRIVAAYMPHNERSGAVLSRVGFEREGYAKNYLLINGKWSDHILTSLINPAWKPDR</sequence>
<keyword evidence="6" id="KW-1185">Reference proteome</keyword>
<dbReference type="Gene3D" id="3.40.630.30">
    <property type="match status" value="1"/>
</dbReference>
<proteinExistence type="inferred from homology"/>
<evidence type="ECO:0000313" key="6">
    <source>
        <dbReference type="Proteomes" id="UP000571701"/>
    </source>
</evidence>
<dbReference type="Proteomes" id="UP000571701">
    <property type="component" value="Unassembled WGS sequence"/>
</dbReference>
<dbReference type="RefSeq" id="WP_182107060.1">
    <property type="nucleotide sequence ID" value="NZ_JACFYF010000002.1"/>
</dbReference>
<name>A0A7W2ISP7_9VIBR</name>
<comment type="similarity">
    <text evidence="3">Belongs to the acetyltransferase family. RimJ subfamily.</text>
</comment>
<dbReference type="InterPro" id="IPR000182">
    <property type="entry name" value="GNAT_dom"/>
</dbReference>
<dbReference type="EMBL" id="JACFYF010000002">
    <property type="protein sequence ID" value="MBA5761605.1"/>
    <property type="molecule type" value="Genomic_DNA"/>
</dbReference>
<evidence type="ECO:0000256" key="2">
    <source>
        <dbReference type="ARBA" id="ARBA00023315"/>
    </source>
</evidence>
<accession>A0A7W2ISP7</accession>
<evidence type="ECO:0000256" key="1">
    <source>
        <dbReference type="ARBA" id="ARBA00022679"/>
    </source>
</evidence>
<keyword evidence="1 5" id="KW-0808">Transferase</keyword>
<feature type="domain" description="N-acetyltransferase" evidence="4">
    <location>
        <begin position="28"/>
        <end position="187"/>
    </location>
</feature>
<keyword evidence="5" id="KW-0689">Ribosomal protein</keyword>
<keyword evidence="5" id="KW-0687">Ribonucleoprotein</keyword>
<gene>
    <name evidence="5" type="primary">rimJ</name>
    <name evidence="5" type="ORF">H2O73_04530</name>
</gene>
<dbReference type="Pfam" id="PF13302">
    <property type="entry name" value="Acetyltransf_3"/>
    <property type="match status" value="1"/>
</dbReference>
<dbReference type="NCBIfam" id="NF008072">
    <property type="entry name" value="PRK10809.1"/>
    <property type="match status" value="1"/>
</dbReference>
<dbReference type="SUPFAM" id="SSF55729">
    <property type="entry name" value="Acyl-CoA N-acyltransferases (Nat)"/>
    <property type="match status" value="1"/>
</dbReference>
<evidence type="ECO:0000259" key="4">
    <source>
        <dbReference type="PROSITE" id="PS51186"/>
    </source>
</evidence>
<dbReference type="AlphaFoldDB" id="A0A7W2ISP7"/>
<dbReference type="GO" id="GO:0005840">
    <property type="term" value="C:ribosome"/>
    <property type="evidence" value="ECO:0007669"/>
    <property type="project" value="UniProtKB-KW"/>
</dbReference>